<dbReference type="EMBL" id="FZMO01000220">
    <property type="protein sequence ID" value="SNQ48978.1"/>
    <property type="molecule type" value="Genomic_DNA"/>
</dbReference>
<dbReference type="GO" id="GO:0005829">
    <property type="term" value="C:cytosol"/>
    <property type="evidence" value="ECO:0007669"/>
    <property type="project" value="TreeGrafter"/>
</dbReference>
<accession>A0A2I2KTH8</accession>
<dbReference type="RefSeq" id="WP_243407662.1">
    <property type="nucleotide sequence ID" value="NZ_FZMO01000220.1"/>
</dbReference>
<reference evidence="2 3" key="1">
    <citation type="submission" date="2017-06" db="EMBL/GenBank/DDBJ databases">
        <authorList>
            <person name="Kim H.J."/>
            <person name="Triplett B.A."/>
        </authorList>
    </citation>
    <scope>NUCLEOTIDE SEQUENCE [LARGE SCALE GENOMIC DNA]</scope>
    <source>
        <strain evidence="2">FRACA_ARgP5</strain>
    </source>
</reference>
<dbReference type="Proteomes" id="UP000234331">
    <property type="component" value="Unassembled WGS sequence"/>
</dbReference>
<dbReference type="InterPro" id="IPR051917">
    <property type="entry name" value="Transposase-Integrase"/>
</dbReference>
<dbReference type="PANTHER" id="PTHR10948:SF23">
    <property type="entry name" value="TRANSPOSASE INSI FOR INSERTION SEQUENCE ELEMENT IS30A-RELATED"/>
    <property type="match status" value="1"/>
</dbReference>
<keyword evidence="3" id="KW-1185">Reference proteome</keyword>
<proteinExistence type="predicted"/>
<dbReference type="AlphaFoldDB" id="A0A2I2KTH8"/>
<dbReference type="InterPro" id="IPR025246">
    <property type="entry name" value="IS30-like_HTH"/>
</dbReference>
<dbReference type="PANTHER" id="PTHR10948">
    <property type="entry name" value="TRANSPOSASE"/>
    <property type="match status" value="1"/>
</dbReference>
<protein>
    <submittedName>
        <fullName evidence="2">Transposase</fullName>
    </submittedName>
</protein>
<gene>
    <name evidence="2" type="ORF">FRACA_2970004</name>
</gene>
<organism evidence="2 3">
    <name type="scientific">Frankia canadensis</name>
    <dbReference type="NCBI Taxonomy" id="1836972"/>
    <lineage>
        <taxon>Bacteria</taxon>
        <taxon>Bacillati</taxon>
        <taxon>Actinomycetota</taxon>
        <taxon>Actinomycetes</taxon>
        <taxon>Frankiales</taxon>
        <taxon>Frankiaceae</taxon>
        <taxon>Frankia</taxon>
    </lineage>
</organism>
<evidence type="ECO:0000259" key="1">
    <source>
        <dbReference type="Pfam" id="PF13936"/>
    </source>
</evidence>
<name>A0A2I2KTH8_9ACTN</name>
<dbReference type="GO" id="GO:0032196">
    <property type="term" value="P:transposition"/>
    <property type="evidence" value="ECO:0007669"/>
    <property type="project" value="TreeGrafter"/>
</dbReference>
<sequence>MGWREQLTIEERELISRELSKNRSARFIAKALGRHHSTISREIEHNGGGQVFRAVEAQARCEALRARPKERKLVASAALHDAVNAGMAEKWSPKQISERLEKDFPDDESMHVSHETIYECLYLQARGELRTKLALALRKGRTRRVNRSRTTVAADLSRHTQAELDTLRRPNS</sequence>
<evidence type="ECO:0000313" key="3">
    <source>
        <dbReference type="Proteomes" id="UP000234331"/>
    </source>
</evidence>
<dbReference type="Pfam" id="PF13936">
    <property type="entry name" value="HTH_38"/>
    <property type="match status" value="1"/>
</dbReference>
<feature type="domain" description="Transposase IS30-like HTH" evidence="1">
    <location>
        <begin position="5"/>
        <end position="46"/>
    </location>
</feature>
<dbReference type="GO" id="GO:0004803">
    <property type="term" value="F:transposase activity"/>
    <property type="evidence" value="ECO:0007669"/>
    <property type="project" value="TreeGrafter"/>
</dbReference>
<evidence type="ECO:0000313" key="2">
    <source>
        <dbReference type="EMBL" id="SNQ48978.1"/>
    </source>
</evidence>